<proteinExistence type="inferred from homology"/>
<evidence type="ECO:0000256" key="7">
    <source>
        <dbReference type="SAM" id="MobiDB-lite"/>
    </source>
</evidence>
<keyword evidence="6 8" id="KW-0472">Membrane</keyword>
<dbReference type="eggNOG" id="ENOG502QRJG">
    <property type="taxonomic scope" value="Eukaryota"/>
</dbReference>
<feature type="transmembrane region" description="Helical" evidence="8">
    <location>
        <begin position="137"/>
        <end position="160"/>
    </location>
</feature>
<evidence type="ECO:0000313" key="10">
    <source>
        <dbReference type="Proteomes" id="UP000094526"/>
    </source>
</evidence>
<keyword evidence="4 8" id="KW-0812">Transmembrane</keyword>
<dbReference type="PANTHER" id="PTHR33567">
    <property type="entry name" value="CHROMATE ION TRANSPORTER (EUROFUNG)"/>
    <property type="match status" value="1"/>
</dbReference>
<feature type="transmembrane region" description="Helical" evidence="8">
    <location>
        <begin position="389"/>
        <end position="415"/>
    </location>
</feature>
<keyword evidence="3" id="KW-1003">Cell membrane</keyword>
<dbReference type="GO" id="GO:0015109">
    <property type="term" value="F:chromate transmembrane transporter activity"/>
    <property type="evidence" value="ECO:0007669"/>
    <property type="project" value="InterPro"/>
</dbReference>
<dbReference type="VEuPathDB" id="FungiDB:G647_00677"/>
<gene>
    <name evidence="9" type="ORF">CLCR_09919</name>
</gene>
<feature type="transmembrane region" description="Helical" evidence="8">
    <location>
        <begin position="421"/>
        <end position="443"/>
    </location>
</feature>
<name>A0A1C1CYX2_9EURO</name>
<keyword evidence="5 8" id="KW-1133">Transmembrane helix</keyword>
<feature type="transmembrane region" description="Helical" evidence="8">
    <location>
        <begin position="95"/>
        <end position="117"/>
    </location>
</feature>
<dbReference type="Pfam" id="PF02417">
    <property type="entry name" value="Chromate_transp"/>
    <property type="match status" value="2"/>
</dbReference>
<feature type="transmembrane region" description="Helical" evidence="8">
    <location>
        <begin position="455"/>
        <end position="479"/>
    </location>
</feature>
<evidence type="ECO:0000256" key="6">
    <source>
        <dbReference type="ARBA" id="ARBA00023136"/>
    </source>
</evidence>
<dbReference type="OrthoDB" id="2160638at2759"/>
<feature type="region of interest" description="Disordered" evidence="7">
    <location>
        <begin position="222"/>
        <end position="291"/>
    </location>
</feature>
<comment type="caution">
    <text evidence="9">The sequence shown here is derived from an EMBL/GenBank/DDBJ whole genome shotgun (WGS) entry which is preliminary data.</text>
</comment>
<evidence type="ECO:0000256" key="8">
    <source>
        <dbReference type="SAM" id="Phobius"/>
    </source>
</evidence>
<reference evidence="10" key="1">
    <citation type="submission" date="2015-07" db="EMBL/GenBank/DDBJ databases">
        <authorList>
            <person name="Teixeira M.M."/>
            <person name="Souza R.C."/>
            <person name="Almeida L.G."/>
            <person name="Vicente V.A."/>
            <person name="de Hoog S."/>
            <person name="Bocca A.L."/>
            <person name="de Almeida S.R."/>
            <person name="Vasconcelos A.T."/>
            <person name="Felipe M.S."/>
        </authorList>
    </citation>
    <scope>NUCLEOTIDE SEQUENCE [LARGE SCALE GENOMIC DNA]</scope>
    <source>
        <strain evidence="10">KSF</strain>
    </source>
</reference>
<evidence type="ECO:0008006" key="11">
    <source>
        <dbReference type="Google" id="ProtNLM"/>
    </source>
</evidence>
<dbReference type="PANTHER" id="PTHR33567:SF3">
    <property type="entry name" value="CHROMATE ION TRANSPORTER (EUROFUNG)"/>
    <property type="match status" value="1"/>
</dbReference>
<evidence type="ECO:0000256" key="3">
    <source>
        <dbReference type="ARBA" id="ARBA00022475"/>
    </source>
</evidence>
<dbReference type="Proteomes" id="UP000094526">
    <property type="component" value="Unassembled WGS sequence"/>
</dbReference>
<dbReference type="GO" id="GO:0005886">
    <property type="term" value="C:plasma membrane"/>
    <property type="evidence" value="ECO:0007669"/>
    <property type="project" value="UniProtKB-SubCell"/>
</dbReference>
<feature type="transmembrane region" description="Helical" evidence="8">
    <location>
        <begin position="299"/>
        <end position="318"/>
    </location>
</feature>
<keyword evidence="10" id="KW-1185">Reference proteome</keyword>
<sequence>MPFFETLRAIHEYTRDRQNALQANNQKLALRLADVLWRTCDLGFTAFGGPPVHFQILHRRFVDGHGGVPWIDEQTYQELFAICQALPGPGSTKMLFCMALIHAGFIAAVFVFLIWSLPGAIGMYGLSLGVQRINTVLPGAAYAFLSGLNASTVGIVALAAVNLADKAIKDKLSRCLVIFGACAGLCYNSLWYFPTLIIAGGIVTALWDVRLRQTLARIKRKWKQRRSRPDTAEQGVSNEGDQSIELRPPQDERSAAVQRRVGDAVAPSERPASPKQGESSNVVAPPMTAPSTDMRSHSVSVKLGLCIIAVFFGELSSVSNMGSSLTRHLASFIATLVVRGQLDSPPRPLDLFANMYLAGTIIFGGGPVVIPLLREYVVEYGWVSSRDFLIGLAIIQAFPGPNFNFGVYLGALALLGTPQPTVLGALMGYIGIFLPGIALAVGVQGIWRVLRTKAVVVIFLRGVNATAVGLVFTAVYRLWEIGYLTPEVSQGQSLAEEPWWVVVAVLTYAESAWFNVPAAPAIVLGGLLGLAWYGAAGRNTLG</sequence>
<organism evidence="9 10">
    <name type="scientific">Cladophialophora carrionii</name>
    <dbReference type="NCBI Taxonomy" id="86049"/>
    <lineage>
        <taxon>Eukaryota</taxon>
        <taxon>Fungi</taxon>
        <taxon>Dikarya</taxon>
        <taxon>Ascomycota</taxon>
        <taxon>Pezizomycotina</taxon>
        <taxon>Eurotiomycetes</taxon>
        <taxon>Chaetothyriomycetidae</taxon>
        <taxon>Chaetothyriales</taxon>
        <taxon>Herpotrichiellaceae</taxon>
        <taxon>Cladophialophora</taxon>
    </lineage>
</organism>
<dbReference type="STRING" id="86049.A0A1C1CYX2"/>
<evidence type="ECO:0000256" key="1">
    <source>
        <dbReference type="ARBA" id="ARBA00004651"/>
    </source>
</evidence>
<dbReference type="EMBL" id="LGRB01000008">
    <property type="protein sequence ID" value="OCT53744.1"/>
    <property type="molecule type" value="Genomic_DNA"/>
</dbReference>
<evidence type="ECO:0000256" key="2">
    <source>
        <dbReference type="ARBA" id="ARBA00005262"/>
    </source>
</evidence>
<evidence type="ECO:0000256" key="5">
    <source>
        <dbReference type="ARBA" id="ARBA00022989"/>
    </source>
</evidence>
<accession>A0A1C1CYX2</accession>
<dbReference type="InterPro" id="IPR003370">
    <property type="entry name" value="Chromate_transpt"/>
</dbReference>
<evidence type="ECO:0000256" key="4">
    <source>
        <dbReference type="ARBA" id="ARBA00022692"/>
    </source>
</evidence>
<comment type="similarity">
    <text evidence="2">Belongs to the chromate ion transporter (CHR) (TC 2.A.51) family.</text>
</comment>
<feature type="transmembrane region" description="Helical" evidence="8">
    <location>
        <begin position="355"/>
        <end position="377"/>
    </location>
</feature>
<dbReference type="VEuPathDB" id="FungiDB:CLCR_09919"/>
<feature type="transmembrane region" description="Helical" evidence="8">
    <location>
        <begin position="512"/>
        <end position="533"/>
    </location>
</feature>
<evidence type="ECO:0000313" key="9">
    <source>
        <dbReference type="EMBL" id="OCT53744.1"/>
    </source>
</evidence>
<comment type="subcellular location">
    <subcellularLocation>
        <location evidence="1">Cell membrane</location>
        <topology evidence="1">Multi-pass membrane protein</topology>
    </subcellularLocation>
</comment>
<protein>
    <recommendedName>
        <fullName evidence="11">Chromate ion transporter</fullName>
    </recommendedName>
</protein>
<dbReference type="AlphaFoldDB" id="A0A1C1CYX2"/>
<feature type="transmembrane region" description="Helical" evidence="8">
    <location>
        <begin position="196"/>
        <end position="215"/>
    </location>
</feature>